<evidence type="ECO:0000256" key="7">
    <source>
        <dbReference type="ARBA" id="ARBA00022801"/>
    </source>
</evidence>
<name>A0A7Z1AW64_9PSEU</name>
<dbReference type="RefSeq" id="WP_075136220.1">
    <property type="nucleotide sequence ID" value="NZ_MSIF01000017.1"/>
</dbReference>
<evidence type="ECO:0000256" key="1">
    <source>
        <dbReference type="ARBA" id="ARBA00001946"/>
    </source>
</evidence>
<proteinExistence type="inferred from homology"/>
<dbReference type="PANTHER" id="PTHR47707:SF1">
    <property type="entry name" value="NUDIX HYDROLASE FAMILY PROTEIN"/>
    <property type="match status" value="1"/>
</dbReference>
<dbReference type="Gene3D" id="3.90.79.10">
    <property type="entry name" value="Nucleoside Triphosphate Pyrophosphohydrolase"/>
    <property type="match status" value="1"/>
</dbReference>
<dbReference type="OrthoDB" id="9810648at2"/>
<dbReference type="PRINTS" id="PR00502">
    <property type="entry name" value="NUDIXFAMILY"/>
</dbReference>
<gene>
    <name evidence="13" type="ORF">BLA60_28720</name>
</gene>
<dbReference type="Proteomes" id="UP000185696">
    <property type="component" value="Unassembled WGS sequence"/>
</dbReference>
<dbReference type="InterPro" id="IPR047127">
    <property type="entry name" value="MutT-like"/>
</dbReference>
<organism evidence="13 14">
    <name type="scientific">Actinophytocola xinjiangensis</name>
    <dbReference type="NCBI Taxonomy" id="485602"/>
    <lineage>
        <taxon>Bacteria</taxon>
        <taxon>Bacillati</taxon>
        <taxon>Actinomycetota</taxon>
        <taxon>Actinomycetes</taxon>
        <taxon>Pseudonocardiales</taxon>
        <taxon>Pseudonocardiaceae</taxon>
    </lineage>
</organism>
<dbReference type="GO" id="GO:0035539">
    <property type="term" value="F:8-oxo-7,8-dihydrodeoxyguanosine triphosphate pyrophosphatase activity"/>
    <property type="evidence" value="ECO:0007669"/>
    <property type="project" value="UniProtKB-EC"/>
</dbReference>
<sequence>MAARAAAKAGGEVIVGAAIVRDGAVLAQQRAYPPSAAGKWELPGGRVEDGESDRDALVRECVEELGVPVVVGETVGPDVALPGDRVLRVHRAALATSAPQPHPHDHQALRWLTPDQFGQVSWLPADRVLLPALGRLLGRPLG</sequence>
<dbReference type="EMBL" id="MSIF01000017">
    <property type="protein sequence ID" value="OLF07277.1"/>
    <property type="molecule type" value="Genomic_DNA"/>
</dbReference>
<evidence type="ECO:0000256" key="6">
    <source>
        <dbReference type="ARBA" id="ARBA00022763"/>
    </source>
</evidence>
<dbReference type="Pfam" id="PF00293">
    <property type="entry name" value="NUDIX"/>
    <property type="match status" value="1"/>
</dbReference>
<keyword evidence="5" id="KW-0479">Metal-binding</keyword>
<evidence type="ECO:0000259" key="12">
    <source>
        <dbReference type="PROSITE" id="PS51462"/>
    </source>
</evidence>
<evidence type="ECO:0000313" key="14">
    <source>
        <dbReference type="Proteomes" id="UP000185696"/>
    </source>
</evidence>
<dbReference type="GO" id="GO:0044715">
    <property type="term" value="F:8-oxo-dGDP phosphatase activity"/>
    <property type="evidence" value="ECO:0007669"/>
    <property type="project" value="TreeGrafter"/>
</dbReference>
<evidence type="ECO:0000256" key="4">
    <source>
        <dbReference type="ARBA" id="ARBA00022705"/>
    </source>
</evidence>
<evidence type="ECO:0000313" key="13">
    <source>
        <dbReference type="EMBL" id="OLF07277.1"/>
    </source>
</evidence>
<dbReference type="GO" id="GO:0044716">
    <property type="term" value="F:8-oxo-GDP phosphatase activity"/>
    <property type="evidence" value="ECO:0007669"/>
    <property type="project" value="TreeGrafter"/>
</dbReference>
<keyword evidence="7" id="KW-0378">Hydrolase</keyword>
<keyword evidence="4" id="KW-0235">DNA replication</keyword>
<accession>A0A7Z1AW64</accession>
<dbReference type="InterPro" id="IPR000086">
    <property type="entry name" value="NUDIX_hydrolase_dom"/>
</dbReference>
<protein>
    <recommendedName>
        <fullName evidence="11">8-oxo-dGTP diphosphatase</fullName>
        <ecNumber evidence="11">3.6.1.55</ecNumber>
    </recommendedName>
</protein>
<dbReference type="InterPro" id="IPR020476">
    <property type="entry name" value="Nudix_hydrolase"/>
</dbReference>
<dbReference type="CDD" id="cd03425">
    <property type="entry name" value="NUDIX_MutT_NudA_like"/>
    <property type="match status" value="1"/>
</dbReference>
<evidence type="ECO:0000256" key="10">
    <source>
        <dbReference type="ARBA" id="ARBA00035861"/>
    </source>
</evidence>
<keyword evidence="6" id="KW-0227">DNA damage</keyword>
<evidence type="ECO:0000256" key="11">
    <source>
        <dbReference type="ARBA" id="ARBA00038905"/>
    </source>
</evidence>
<reference evidence="13 14" key="1">
    <citation type="submission" date="2016-12" db="EMBL/GenBank/DDBJ databases">
        <title>The draft genome sequence of Actinophytocola xinjiangensis.</title>
        <authorList>
            <person name="Wang W."/>
            <person name="Yuan L."/>
        </authorList>
    </citation>
    <scope>NUCLEOTIDE SEQUENCE [LARGE SCALE GENOMIC DNA]</scope>
    <source>
        <strain evidence="13 14">CGMCC 4.4663</strain>
    </source>
</reference>
<dbReference type="EC" id="3.6.1.55" evidence="11"/>
<keyword evidence="3" id="KW-0515">Mutator protein</keyword>
<dbReference type="GO" id="GO:0006260">
    <property type="term" value="P:DNA replication"/>
    <property type="evidence" value="ECO:0007669"/>
    <property type="project" value="UniProtKB-KW"/>
</dbReference>
<dbReference type="InterPro" id="IPR015797">
    <property type="entry name" value="NUDIX_hydrolase-like_dom_sf"/>
</dbReference>
<comment type="similarity">
    <text evidence="2">Belongs to the Nudix hydrolase family.</text>
</comment>
<dbReference type="GO" id="GO:0046872">
    <property type="term" value="F:metal ion binding"/>
    <property type="evidence" value="ECO:0007669"/>
    <property type="project" value="UniProtKB-KW"/>
</dbReference>
<evidence type="ECO:0000256" key="2">
    <source>
        <dbReference type="ARBA" id="ARBA00005582"/>
    </source>
</evidence>
<keyword evidence="14" id="KW-1185">Reference proteome</keyword>
<dbReference type="GO" id="GO:0006281">
    <property type="term" value="P:DNA repair"/>
    <property type="evidence" value="ECO:0007669"/>
    <property type="project" value="UniProtKB-KW"/>
</dbReference>
<feature type="domain" description="Nudix hydrolase" evidence="12">
    <location>
        <begin position="10"/>
        <end position="137"/>
    </location>
</feature>
<comment type="caution">
    <text evidence="13">The sequence shown here is derived from an EMBL/GenBank/DDBJ whole genome shotgun (WGS) entry which is preliminary data.</text>
</comment>
<dbReference type="PANTHER" id="PTHR47707">
    <property type="entry name" value="8-OXO-DGTP DIPHOSPHATASE"/>
    <property type="match status" value="1"/>
</dbReference>
<dbReference type="AlphaFoldDB" id="A0A7Z1AW64"/>
<comment type="catalytic activity">
    <reaction evidence="10">
        <text>8-oxo-dGTP + H2O = 8-oxo-dGMP + diphosphate + H(+)</text>
        <dbReference type="Rhea" id="RHEA:31575"/>
        <dbReference type="ChEBI" id="CHEBI:15377"/>
        <dbReference type="ChEBI" id="CHEBI:15378"/>
        <dbReference type="ChEBI" id="CHEBI:33019"/>
        <dbReference type="ChEBI" id="CHEBI:63224"/>
        <dbReference type="ChEBI" id="CHEBI:77896"/>
        <dbReference type="EC" id="3.6.1.55"/>
    </reaction>
</comment>
<dbReference type="GO" id="GO:0008413">
    <property type="term" value="F:8-oxo-7,8-dihydroguanosine triphosphate pyrophosphatase activity"/>
    <property type="evidence" value="ECO:0007669"/>
    <property type="project" value="TreeGrafter"/>
</dbReference>
<dbReference type="PROSITE" id="PS51462">
    <property type="entry name" value="NUDIX"/>
    <property type="match status" value="1"/>
</dbReference>
<keyword evidence="9" id="KW-0234">DNA repair</keyword>
<evidence type="ECO:0000256" key="5">
    <source>
        <dbReference type="ARBA" id="ARBA00022723"/>
    </source>
</evidence>
<keyword evidence="8" id="KW-0460">Magnesium</keyword>
<comment type="cofactor">
    <cofactor evidence="1">
        <name>Mg(2+)</name>
        <dbReference type="ChEBI" id="CHEBI:18420"/>
    </cofactor>
</comment>
<evidence type="ECO:0000256" key="9">
    <source>
        <dbReference type="ARBA" id="ARBA00023204"/>
    </source>
</evidence>
<dbReference type="SUPFAM" id="SSF55811">
    <property type="entry name" value="Nudix"/>
    <property type="match status" value="1"/>
</dbReference>
<evidence type="ECO:0000256" key="3">
    <source>
        <dbReference type="ARBA" id="ARBA00022457"/>
    </source>
</evidence>
<evidence type="ECO:0000256" key="8">
    <source>
        <dbReference type="ARBA" id="ARBA00022842"/>
    </source>
</evidence>